<keyword evidence="6" id="KW-0067">ATP-binding</keyword>
<evidence type="ECO:0000256" key="1">
    <source>
        <dbReference type="ARBA" id="ARBA00004604"/>
    </source>
</evidence>
<protein>
    <recommendedName>
        <fullName evidence="4">Midasin</fullName>
    </recommendedName>
</protein>
<evidence type="ECO:0000259" key="11">
    <source>
        <dbReference type="SMART" id="SM00382"/>
    </source>
</evidence>
<dbReference type="GO" id="GO:0005524">
    <property type="term" value="F:ATP binding"/>
    <property type="evidence" value="ECO:0007669"/>
    <property type="project" value="UniProtKB-KW"/>
</dbReference>
<dbReference type="PANTHER" id="PTHR48103">
    <property type="entry name" value="MIDASIN-RELATED"/>
    <property type="match status" value="1"/>
</dbReference>
<dbReference type="CDD" id="cd00009">
    <property type="entry name" value="AAA"/>
    <property type="match status" value="1"/>
</dbReference>
<feature type="domain" description="AAA+ ATPase" evidence="11">
    <location>
        <begin position="1276"/>
        <end position="1438"/>
    </location>
</feature>
<organism evidence="12 14">
    <name type="scientific">Rotaria magnacalcarata</name>
    <dbReference type="NCBI Taxonomy" id="392030"/>
    <lineage>
        <taxon>Eukaryota</taxon>
        <taxon>Metazoa</taxon>
        <taxon>Spiralia</taxon>
        <taxon>Gnathifera</taxon>
        <taxon>Rotifera</taxon>
        <taxon>Eurotatoria</taxon>
        <taxon>Bdelloidea</taxon>
        <taxon>Philodinida</taxon>
        <taxon>Philodinidae</taxon>
        <taxon>Rotaria</taxon>
    </lineage>
</organism>
<evidence type="ECO:0000256" key="7">
    <source>
        <dbReference type="ARBA" id="ARBA00023186"/>
    </source>
</evidence>
<dbReference type="SMART" id="SM00382">
    <property type="entry name" value="AAA"/>
    <property type="match status" value="3"/>
</dbReference>
<dbReference type="GO" id="GO:0000027">
    <property type="term" value="P:ribosomal large subunit assembly"/>
    <property type="evidence" value="ECO:0007669"/>
    <property type="project" value="TreeGrafter"/>
</dbReference>
<evidence type="ECO:0000256" key="5">
    <source>
        <dbReference type="ARBA" id="ARBA00022741"/>
    </source>
</evidence>
<keyword evidence="9" id="KW-0175">Coiled coil</keyword>
<proteinExistence type="inferred from homology"/>
<dbReference type="InterPro" id="IPR011704">
    <property type="entry name" value="ATPase_dyneun-rel_AAA"/>
</dbReference>
<dbReference type="InterPro" id="IPR003593">
    <property type="entry name" value="AAA+_ATPase"/>
</dbReference>
<dbReference type="GO" id="GO:0016887">
    <property type="term" value="F:ATP hydrolysis activity"/>
    <property type="evidence" value="ECO:0007669"/>
    <property type="project" value="InterPro"/>
</dbReference>
<accession>A0A816QIF0</accession>
<evidence type="ECO:0000256" key="6">
    <source>
        <dbReference type="ARBA" id="ARBA00022840"/>
    </source>
</evidence>
<dbReference type="FunFam" id="3.40.50.300:FF:000142">
    <property type="entry name" value="Midasin"/>
    <property type="match status" value="2"/>
</dbReference>
<comment type="similarity">
    <text evidence="3">Belongs to the midasin family.</text>
</comment>
<evidence type="ECO:0000256" key="8">
    <source>
        <dbReference type="ARBA" id="ARBA00023242"/>
    </source>
</evidence>
<keyword evidence="7" id="KW-0143">Chaperone</keyword>
<feature type="compositionally biased region" description="Basic and acidic residues" evidence="10">
    <location>
        <begin position="3760"/>
        <end position="3779"/>
    </location>
</feature>
<feature type="domain" description="AAA+ ATPase" evidence="11">
    <location>
        <begin position="2622"/>
        <end position="2796"/>
    </location>
</feature>
<dbReference type="Proteomes" id="UP000663842">
    <property type="component" value="Unassembled WGS sequence"/>
</dbReference>
<evidence type="ECO:0000313" key="13">
    <source>
        <dbReference type="EMBL" id="CAF3805732.1"/>
    </source>
</evidence>
<dbReference type="Gene3D" id="3.40.50.300">
    <property type="entry name" value="P-loop containing nucleotide triphosphate hydrolases"/>
    <property type="match status" value="8"/>
</dbReference>
<keyword evidence="5" id="KW-0547">Nucleotide-binding</keyword>
<evidence type="ECO:0000313" key="12">
    <source>
        <dbReference type="EMBL" id="CAF2059850.1"/>
    </source>
</evidence>
<dbReference type="GO" id="GO:0005730">
    <property type="term" value="C:nucleolus"/>
    <property type="evidence" value="ECO:0007669"/>
    <property type="project" value="UniProtKB-SubCell"/>
</dbReference>
<name>A0A816QIF0_9BILA</name>
<comment type="caution">
    <text evidence="12">The sequence shown here is derived from an EMBL/GenBank/DDBJ whole genome shotgun (WGS) entry which is preliminary data.</text>
</comment>
<feature type="compositionally biased region" description="Polar residues" evidence="10">
    <location>
        <begin position="2241"/>
        <end position="2252"/>
    </location>
</feature>
<dbReference type="EMBL" id="CAJOBF010000366">
    <property type="protein sequence ID" value="CAF3805732.1"/>
    <property type="molecule type" value="Genomic_DNA"/>
</dbReference>
<dbReference type="Pfam" id="PF07728">
    <property type="entry name" value="AAA_5"/>
    <property type="match status" value="6"/>
</dbReference>
<evidence type="ECO:0000256" key="4">
    <source>
        <dbReference type="ARBA" id="ARBA00017143"/>
    </source>
</evidence>
<comment type="subcellular location">
    <subcellularLocation>
        <location evidence="1">Nucleus</location>
        <location evidence="1">Nucleolus</location>
    </subcellularLocation>
    <subcellularLocation>
        <location evidence="2">Nucleus</location>
        <location evidence="2">Nucleoplasm</location>
    </subcellularLocation>
</comment>
<feature type="domain" description="AAA+ ATPase" evidence="11">
    <location>
        <begin position="820"/>
        <end position="981"/>
    </location>
</feature>
<dbReference type="InterPro" id="IPR027417">
    <property type="entry name" value="P-loop_NTPase"/>
</dbReference>
<feature type="coiled-coil region" evidence="9">
    <location>
        <begin position="3730"/>
        <end position="3760"/>
    </location>
</feature>
<dbReference type="Proteomes" id="UP000663887">
    <property type="component" value="Unassembled WGS sequence"/>
</dbReference>
<dbReference type="SUPFAM" id="SSF52540">
    <property type="entry name" value="P-loop containing nucleoside triphosphate hydrolases"/>
    <property type="match status" value="6"/>
</dbReference>
<feature type="region of interest" description="Disordered" evidence="10">
    <location>
        <begin position="3760"/>
        <end position="3791"/>
    </location>
</feature>
<sequence>MAKSTVDVSKRCVEIQTWLERVLDKNEEAKPVYLLIDGLVDNVRRIPENVSVDLARSVFFPFGTRSIDQGSLVLGFKMVRLMNWWLRAKPTSTPAKPVLEILRERRIIASIKQADGKVMASRRDDPKKPLTLLHLIRLFKSTRCSGKELSSLIELLIACVLYNESEAVDMRTNLIEPSHFDQIWRLYFESLTIESVECADAEAKKKACGQTVYMATRPITVTWSDGRKDFCEDGNVEARSRVDSLVHLALDSCINKEQLIELLMPIQLNLCKSDYILSAWSRLYRHLTTLKLFDDDINRILFEHLSSVNMRSPLQIVEFIKDLFEIWPQVNNQKIIESFAFYIAQLIQKIIAFNTNESCALVEQLVERICALTPAQNSRGHLLYYFLLNETLILCNSANLTSAIKKVDLSIIVWYTDHVLSKSDHSEQHQPVLLSIVKHISMFAQHDLLNQWIERAASQSECEEMIIYELIENSLCPTSTLPIYVLHSSADRIDQLLKCVRTPGAIKYVNNFLLIAESLANSDQAQKYLFRSNFYLILQSWLNDLSSDTDQSTAITVRILHLLLEIGSSRYFKDADKIADFLLVNYINKMMNIDFENNSPLSNIILFLSSCSKTSSSPEITHIFTLLFESLKGEASLVTACTSHLTCLSKDIIKPSLQHILISYFTPLIAQLMGLLGYGGQLKLAATIILAEVLNLSSNEREVLALNVVSTNDIDSDSEQGSSDSKMTQHMFFSADVTNKQDYAQVRREDFVKAGQLLNALKMSELKKMDNHLRNYLPGIQQPSSSLTSSMSNDSGNTVRLTLTETALENISKVMEVVNDPVPILLEGSTGVGKSASIMEAAYLCGQRELVRYNMSSRVSIDDLLGKVALVFNEKTESTVFQFVEGPFTKAFANGYWLLLDELNLAQDTVLQAIESALDTCQLTINNTSSSQDPVIIHRKHNDFRLFATQNPNSGFFKGKREKLSASSLSRFRPMIFKEMPDEEWRQIVEIRLKSYFPERAKSLSEDLVHKFNVELKQLLKKKNFEEIGPYTEISIRELLKWINLLIWQKEHNEWPSDIGKQCAVLSFSAWCIYGARYRHKGRDRIKQLLKDLEWPEISIHSIKFNVNQQYGGSITFDDIHCSARVDTTVDNIEQEWVRTFQLAGLSIEFKPNIWNTVFQIHTDIHHAILTDQFISSHGIYRINRAWLWEWLVSAGRSSLLEQPDKLIRHGLTMYQSRFRHIKAREIIKVCFQNVSHVTSNIDTQHSSSIIRAEIPYVLTDRALAVLKQVCFNLRTKQPILVTGSEACGKSELLLTLAWLHSKRIHQLNITPETEPTSLIGQLVPNDSQESNDQANSPKLIWQHGAVTVAYVNGDWVLLDNLATAESSVLERLNPVLEQNPMLILTERGDIESQKMDPEYQLVATMTPPTIQQQSVVSGASVELSPALYNRFAIVHMEDMPFDNGEQCEKELDQLAHALLSDESDIDHSLAVSLCKLILSFYSMNKQKFPKLTLRNIVRLLDSTYLLHLQNKNLLSFPSILWTAFHVNVANQIKDHTDNNIKNQLISQVEQLLTQHENKLQQPKFIELINESPEHILTASREKYADAVLGAVACNIPLLLEGPAAVGKTALISHLCKHMKNNSTTKMKLERVNNTDTTTIQDYLGSFLPSNEGFIYKKGALYSAMSNGSWFLADEFNLADPSVMNVLFPLLEGKNSITIPTSGKIITAEAGFRFFATQNDASYANRHRLPDSLRNRFLEIQFGDFPKNELGEIIERRKEPGKEKPTCLNKKSAGEISTFYHQIIDKSTRITFREIVKWLHRHSLFSPTREAWPTIGISLLCAKYSHTSNIRKELIDDFNVIWSRLGTISADFRPTIEIQTIAPNQVCFTENELSAVIIPADINKSDLWNSSNHLVPPETFQRCLIRIAHAVKAHEPILLIGPTSCKSLLVETWALITTRSNELIKVHLTPDSEASDLIGEIRPHSFLALLKQLPTTAERVLSRLQCLYCESNGKAKLPAEALIPLMPLLKLIKEELPSAIVKFESEYAQNEKRRRAQEELYNDLSKMPNQIAVVQTAAASEMMGDTVKDLINSVTEKQNDQAKWTAIDTFMDTDEEYDQAFNLHFTHNTSYSGNDLMSDMGTTGDNTYDDGFGMNNTAQISSDSYDDGFGFNSTTQASVDNYDDGFGQTNNEKAIGENTTTASTTVENKVSNDALYNDGFDMLDYLSNRRETDSQQTINKPNTPDQEAGLFQDDFPEYPSTADNNQGTDSNDISSVENLVRETAFPEALINCVDELLDLYDRLFRHKLFDSFNQDATLQDYFQRFKSIWDTLSSPETDRTKPIFLFHDGPVTIAAKQSGILFLEDLDLPSQAVIERLNSMLEPSPTFALTEDIISQRNDNTKGQLDIQLLSNFQIFASVHQEQVHQLLKLSPATRSRFTEIHVPSYTEDDVKSLISGELIKHGIDRNQVNHLVTIMLSLREKLRKNSLWKLDNDIQLIFRWIDFIFNHHSSLSIEYRLCLGVRFFYFDQLSMSLHETIFDEWIQQQTETNLKEYAHIFQLPDETNGARTLESIKNSDINTIFTSPFEIGNDYIALRYTGVRYSWTCAEKLPTIDELNHRFIDNVPTPTLLNQIARIFAATSYKTPLLLEGPPGIGKTHVVTQVCKLLNKQCERINMSANTSLDQLIGCVIPRCVDGRRIFEWQDGKILDALRNNRWILFDELNLASPEVLEGLTPLFYRGSKQFIVSSTNESIDTLSILIFATMNPATIGGGRSKLPRSISNLFTIVQLEDYKEDELRIILSDLFRSDIFVSKTIDNEQLSKIFDLHLKIKHDIQQGIIGSMGGPYEMNLRDLSKFRDVFRGSIRNQIHHYQYINATENEKKDENFDLAEKTKLSIRKFSQVVYACQFEGHNDFKHVCHLINEHFRIEKHLEKWENDRSIDVAIGNVVRIGSIYINTGLEELNQTLPALIHTKQTIEQLELLATACQSKRAILLEGDICSRKSSLVIELARLTRHRLIVIPLHENFETSDLIGTWLPTTVNSRDNTLFDKIDKLFKQISKMLFLICMPLLNQKSNQHLFSNFQTIMQQRNCFISNDNQIINDRYENIQYEKEAMEEIKFLLEPLNKMVQMPNSVKILISCYTQQADYFILKLDALRHESKAKSEMGFSFVESELVEAIREGWWVLLDNVNSAPPEVLERLNSLTEDNPMLSLYEKSSGEILTQKNGIHSNFRLFTTANLKRVHSNKLSSAFLNRVIKIWLPAMDSNISVSNSMKSNDLYELLCAQLADIPAGQQLAELLLIIHIKVKQAVQEGKLIYPTDYQVTYRQLDQCIRTMLYHMNNHINPVSACYWSILRSYASLLSDNEHYYYFMKIFQSSMDELKLDSIQIYSPSKRIDTQQPQWKQDANKIQVAFVEIERCLAELIFSLIECISNIKNRSMESNYELLNLFIEEILIKMYPNNSNLNNIKQILTNLIDTNENNVNPFESIKKLNIIQSLINIEQENNLEFSIQELIQKTNNLKNPIDNVCSLIVIFNQNTSFTDTTQRQNFLQRIISISENLTNFLTSSHLSPSSFNSNHSILISTFSNQLIGIIRPILLFKTKCKSYDIFQEPSFVDAQIQFRRYMFENFESSLIWAFERAHAAPIMSTRKDFSLLISDQINKEFNYHDQSNPIKYYHLLMQWISLQWTFESYLTKSIRNAFEKNNCITIDFLIECETKLCCQLLTKKISSAIEECIYAFPSESSSLDTDCIQAKNNLDEKQRQLDECQKKIDKMEKLSDDKMKIGHNTQEDPPRKRPPFERTGSNFDADSAAIERPEELENLKRDFELLEQEHSRLFQHHSKCFDKRAEAIEKSINARELFRKSMENLFSHEDCRFLYQRFQLPDSNQFNRLVELLYNCRQNPSLKNSDDTLNVQAVLRTEFGRTLIDNDDILDNPIILFLCGFFFLPSFTLRASSIHVISSWNELINTIDFRSLKPRQIIFYCPSKNSDECCLLSN</sequence>
<dbReference type="GO" id="GO:0030687">
    <property type="term" value="C:preribosome, large subunit precursor"/>
    <property type="evidence" value="ECO:0007669"/>
    <property type="project" value="TreeGrafter"/>
</dbReference>
<feature type="compositionally biased region" description="Polar residues" evidence="10">
    <location>
        <begin position="2214"/>
        <end position="2225"/>
    </location>
</feature>
<evidence type="ECO:0000256" key="9">
    <source>
        <dbReference type="SAM" id="Coils"/>
    </source>
</evidence>
<evidence type="ECO:0000256" key="10">
    <source>
        <dbReference type="SAM" id="MobiDB-lite"/>
    </source>
</evidence>
<reference evidence="12" key="1">
    <citation type="submission" date="2021-02" db="EMBL/GenBank/DDBJ databases">
        <authorList>
            <person name="Nowell W R."/>
        </authorList>
    </citation>
    <scope>NUCLEOTIDE SEQUENCE</scope>
</reference>
<dbReference type="GO" id="GO:0000055">
    <property type="term" value="P:ribosomal large subunit export from nucleus"/>
    <property type="evidence" value="ECO:0007669"/>
    <property type="project" value="TreeGrafter"/>
</dbReference>
<dbReference type="EMBL" id="CAJNRG010003720">
    <property type="protein sequence ID" value="CAF2059850.1"/>
    <property type="molecule type" value="Genomic_DNA"/>
</dbReference>
<evidence type="ECO:0000256" key="2">
    <source>
        <dbReference type="ARBA" id="ARBA00004642"/>
    </source>
</evidence>
<keyword evidence="8" id="KW-0539">Nucleus</keyword>
<feature type="region of interest" description="Disordered" evidence="10">
    <location>
        <begin position="2210"/>
        <end position="2252"/>
    </location>
</feature>
<dbReference type="GO" id="GO:0005654">
    <property type="term" value="C:nucleoplasm"/>
    <property type="evidence" value="ECO:0007669"/>
    <property type="project" value="UniProtKB-SubCell"/>
</dbReference>
<gene>
    <name evidence="13" type="ORF">UXM345_LOCUS5079</name>
    <name evidence="12" type="ORF">XDN619_LOCUS10387</name>
</gene>
<dbReference type="PANTHER" id="PTHR48103:SF2">
    <property type="entry name" value="MIDASIN"/>
    <property type="match status" value="1"/>
</dbReference>
<evidence type="ECO:0000256" key="3">
    <source>
        <dbReference type="ARBA" id="ARBA00007188"/>
    </source>
</evidence>
<evidence type="ECO:0000313" key="14">
    <source>
        <dbReference type="Proteomes" id="UP000663887"/>
    </source>
</evidence>